<sequence>MNYFISDLHFFHEDLLGQNDFAPRLFKTVDEMNAQLIDSWNAIVKEQDTVYHLGDLAMHPQYEKGSQEILEQVKQLNGEIHFIKGNHDSRAFFRYLEKNDPGMMNQDKKFYFHDVGAIVKFNHHQYYLTHYPLLLGQNDAVRNLHGHIHNYSVPIGNDVNVGVDAPERKLLVKTLPFGSPLSEANIDEIFQAKQEELAKINRL</sequence>
<protein>
    <submittedName>
        <fullName evidence="3">Metallophosphatase</fullName>
    </submittedName>
</protein>
<comment type="caution">
    <text evidence="3">The sequence shown here is derived from an EMBL/GenBank/DDBJ whole genome shotgun (WGS) entry which is preliminary data.</text>
</comment>
<feature type="domain" description="Calcineurin-like phosphoesterase" evidence="2">
    <location>
        <begin position="5"/>
        <end position="152"/>
    </location>
</feature>
<dbReference type="AlphaFoldDB" id="A0A179ERY4"/>
<evidence type="ECO:0000256" key="1">
    <source>
        <dbReference type="ARBA" id="ARBA00008950"/>
    </source>
</evidence>
<accession>A0A179ERY4</accession>
<comment type="similarity">
    <text evidence="1">Belongs to the metallophosphoesterase superfamily. YfcE family.</text>
</comment>
<evidence type="ECO:0000313" key="3">
    <source>
        <dbReference type="EMBL" id="OAQ56015.1"/>
    </source>
</evidence>
<name>A0A179ERY4_ENTTH</name>
<dbReference type="EMBL" id="LWMN01000011">
    <property type="protein sequence ID" value="OAQ56015.1"/>
    <property type="molecule type" value="Genomic_DNA"/>
</dbReference>
<dbReference type="Gene3D" id="3.60.21.10">
    <property type="match status" value="1"/>
</dbReference>
<reference evidence="3 4" key="1">
    <citation type="submission" date="2016-04" db="EMBL/GenBank/DDBJ databases">
        <title>Draft genome of an Enterococcus thailandicus strain isolated from bovine feces.</title>
        <authorList>
            <person name="Beukers A.G."/>
            <person name="Zaheer R."/>
            <person name="Goji N."/>
            <person name="Cook S.R."/>
            <person name="Amoako K."/>
            <person name="Chaves A.V."/>
            <person name="Ward M.P."/>
            <person name="Mcallister T.A."/>
        </authorList>
    </citation>
    <scope>NUCLEOTIDE SEQUENCE [LARGE SCALE GENOMIC DNA]</scope>
    <source>
        <strain evidence="3 4">F0711D 46</strain>
    </source>
</reference>
<evidence type="ECO:0000313" key="4">
    <source>
        <dbReference type="Proteomes" id="UP000078516"/>
    </source>
</evidence>
<dbReference type="InterPro" id="IPR024654">
    <property type="entry name" value="Calcineurin-like_PHP_lpxH"/>
</dbReference>
<dbReference type="InterPro" id="IPR029052">
    <property type="entry name" value="Metallo-depent_PP-like"/>
</dbReference>
<dbReference type="Proteomes" id="UP000078516">
    <property type="component" value="Unassembled WGS sequence"/>
</dbReference>
<dbReference type="RefSeq" id="WP_067482670.1">
    <property type="nucleotide sequence ID" value="NZ_LWMN01000011.1"/>
</dbReference>
<organism evidence="3 4">
    <name type="scientific">Enterococcus thailandicus</name>
    <dbReference type="NCBI Taxonomy" id="417368"/>
    <lineage>
        <taxon>Bacteria</taxon>
        <taxon>Bacillati</taxon>
        <taxon>Bacillota</taxon>
        <taxon>Bacilli</taxon>
        <taxon>Lactobacillales</taxon>
        <taxon>Enterococcaceae</taxon>
        <taxon>Enterococcus</taxon>
    </lineage>
</organism>
<keyword evidence="4" id="KW-1185">Reference proteome</keyword>
<proteinExistence type="inferred from homology"/>
<gene>
    <name evidence="3" type="ORF">A6E74_04655</name>
</gene>
<dbReference type="SUPFAM" id="SSF56300">
    <property type="entry name" value="Metallo-dependent phosphatases"/>
    <property type="match status" value="1"/>
</dbReference>
<dbReference type="Pfam" id="PF12850">
    <property type="entry name" value="Metallophos_2"/>
    <property type="match status" value="1"/>
</dbReference>
<evidence type="ECO:0000259" key="2">
    <source>
        <dbReference type="Pfam" id="PF12850"/>
    </source>
</evidence>